<comment type="caution">
    <text evidence="1">The sequence shown here is derived from an EMBL/GenBank/DDBJ whole genome shotgun (WGS) entry which is preliminary data.</text>
</comment>
<reference evidence="1" key="1">
    <citation type="submission" date="2020-02" db="EMBL/GenBank/DDBJ databases">
        <title>Genome sequencing of the panga catfish, Pangasius djambal.</title>
        <authorList>
            <person name="Wen M."/>
            <person name="Zahm M."/>
            <person name="Roques C."/>
            <person name="Cabau C."/>
            <person name="Klopp C."/>
            <person name="Donnadieu C."/>
            <person name="Jouanno E."/>
            <person name="Avarre J.-C."/>
            <person name="Campet M."/>
            <person name="Ha T."/>
            <person name="Dugue R."/>
            <person name="Lampietro C."/>
            <person name="Louis A."/>
            <person name="Herpin A."/>
            <person name="Echchiki A."/>
            <person name="Berthelot C."/>
            <person name="Parey E."/>
            <person name="Roest-Crollius H."/>
            <person name="Braasch I."/>
            <person name="Postlethwait J.H."/>
            <person name="Bobe J."/>
            <person name="Montfort J."/>
            <person name="Bouchez O."/>
            <person name="Begum T."/>
            <person name="Schartl M."/>
            <person name="Gustiano R."/>
            <person name="Guiguen Y."/>
        </authorList>
    </citation>
    <scope>NUCLEOTIDE SEQUENCE</scope>
    <source>
        <strain evidence="1">Pdj_M5554</strain>
    </source>
</reference>
<protein>
    <submittedName>
        <fullName evidence="1">Uncharacterized protein</fullName>
    </submittedName>
</protein>
<evidence type="ECO:0000313" key="2">
    <source>
        <dbReference type="Proteomes" id="UP000830395"/>
    </source>
</evidence>
<dbReference type="EMBL" id="CM040996">
    <property type="protein sequence ID" value="MCJ8745434.1"/>
    <property type="molecule type" value="Genomic_DNA"/>
</dbReference>
<evidence type="ECO:0000313" key="1">
    <source>
        <dbReference type="EMBL" id="MCJ8745434.1"/>
    </source>
</evidence>
<proteinExistence type="predicted"/>
<gene>
    <name evidence="1" type="ORF">PDJAM_G00130150</name>
</gene>
<sequence length="72" mass="8018">MVPCASVVANGPISTHQGLPWHKKMVWSNKNTPTQSSDMEVALLQGLLGRRSTVEIWTLEKEVALRRGILHI</sequence>
<name>A0ACC5ZBN2_9TELE</name>
<dbReference type="Proteomes" id="UP000830395">
    <property type="component" value="Chromosome 22"/>
</dbReference>
<accession>A0ACC5ZBN2</accession>
<organism evidence="1 2">
    <name type="scientific">Pangasius djambal</name>
    <dbReference type="NCBI Taxonomy" id="1691987"/>
    <lineage>
        <taxon>Eukaryota</taxon>
        <taxon>Metazoa</taxon>
        <taxon>Chordata</taxon>
        <taxon>Craniata</taxon>
        <taxon>Vertebrata</taxon>
        <taxon>Euteleostomi</taxon>
        <taxon>Actinopterygii</taxon>
        <taxon>Neopterygii</taxon>
        <taxon>Teleostei</taxon>
        <taxon>Ostariophysi</taxon>
        <taxon>Siluriformes</taxon>
        <taxon>Pangasiidae</taxon>
        <taxon>Pangasius</taxon>
    </lineage>
</organism>
<keyword evidence="2" id="KW-1185">Reference proteome</keyword>